<evidence type="ECO:0000256" key="1">
    <source>
        <dbReference type="SAM" id="MobiDB-lite"/>
    </source>
</evidence>
<sequence length="97" mass="10597">MKILDSTFAQATLLSLILSVPILFANGIPGSESHSFNFEPNSFKQNSTVPESTPPVNADNILVDESEEQQIQLLKNSSAPTRLSQLTDDSSPPKRVR</sequence>
<comment type="caution">
    <text evidence="2">The sequence shown here is derived from an EMBL/GenBank/DDBJ whole genome shotgun (WGS) entry which is preliminary data.</text>
</comment>
<gene>
    <name evidence="2" type="ORF">JIN83_05815</name>
</gene>
<organism evidence="2 3">
    <name type="scientific">Oceaniferula flava</name>
    <dbReference type="NCBI Taxonomy" id="2800421"/>
    <lineage>
        <taxon>Bacteria</taxon>
        <taxon>Pseudomonadati</taxon>
        <taxon>Verrucomicrobiota</taxon>
        <taxon>Verrucomicrobiia</taxon>
        <taxon>Verrucomicrobiales</taxon>
        <taxon>Verrucomicrobiaceae</taxon>
        <taxon>Oceaniferula</taxon>
    </lineage>
</organism>
<protein>
    <submittedName>
        <fullName evidence="2">Uncharacterized protein</fullName>
    </submittedName>
</protein>
<evidence type="ECO:0000313" key="3">
    <source>
        <dbReference type="Proteomes" id="UP000634206"/>
    </source>
</evidence>
<keyword evidence="3" id="KW-1185">Reference proteome</keyword>
<dbReference type="RefSeq" id="WP_309489073.1">
    <property type="nucleotide sequence ID" value="NZ_JAENIG010000003.1"/>
</dbReference>
<dbReference type="AlphaFoldDB" id="A0AAE2SAF4"/>
<reference evidence="2" key="1">
    <citation type="submission" date="2021-01" db="EMBL/GenBank/DDBJ databases">
        <title>Modified the classification status of verrucomicrobia.</title>
        <authorList>
            <person name="Feng X."/>
        </authorList>
    </citation>
    <scope>NUCLEOTIDE SEQUENCE</scope>
    <source>
        <strain evidence="2">5K15</strain>
    </source>
</reference>
<accession>A0AAE2SAF4</accession>
<evidence type="ECO:0000313" key="2">
    <source>
        <dbReference type="EMBL" id="MBK1854465.1"/>
    </source>
</evidence>
<proteinExistence type="predicted"/>
<name>A0AAE2SAF4_9BACT</name>
<feature type="region of interest" description="Disordered" evidence="1">
    <location>
        <begin position="35"/>
        <end position="58"/>
    </location>
</feature>
<dbReference type="EMBL" id="JAENIG010000003">
    <property type="protein sequence ID" value="MBK1854465.1"/>
    <property type="molecule type" value="Genomic_DNA"/>
</dbReference>
<feature type="region of interest" description="Disordered" evidence="1">
    <location>
        <begin position="74"/>
        <end position="97"/>
    </location>
</feature>
<dbReference type="Proteomes" id="UP000634206">
    <property type="component" value="Unassembled WGS sequence"/>
</dbReference>
<feature type="compositionally biased region" description="Polar residues" evidence="1">
    <location>
        <begin position="35"/>
        <end position="55"/>
    </location>
</feature>
<feature type="compositionally biased region" description="Polar residues" evidence="1">
    <location>
        <begin position="74"/>
        <end position="90"/>
    </location>
</feature>